<dbReference type="GO" id="GO:0006360">
    <property type="term" value="P:transcription by RNA polymerase I"/>
    <property type="evidence" value="ECO:0007669"/>
    <property type="project" value="InterPro"/>
</dbReference>
<organism evidence="2 3">
    <name type="scientific">Anthostomella pinea</name>
    <dbReference type="NCBI Taxonomy" id="933095"/>
    <lineage>
        <taxon>Eukaryota</taxon>
        <taxon>Fungi</taxon>
        <taxon>Dikarya</taxon>
        <taxon>Ascomycota</taxon>
        <taxon>Pezizomycotina</taxon>
        <taxon>Sordariomycetes</taxon>
        <taxon>Xylariomycetidae</taxon>
        <taxon>Xylariales</taxon>
        <taxon>Xylariaceae</taxon>
        <taxon>Anthostomella</taxon>
    </lineage>
</organism>
<evidence type="ECO:0000313" key="3">
    <source>
        <dbReference type="Proteomes" id="UP001295740"/>
    </source>
</evidence>
<proteinExistence type="predicted"/>
<comment type="caution">
    <text evidence="2">The sequence shown here is derived from an EMBL/GenBank/DDBJ whole genome shotgun (WGS) entry which is preliminary data.</text>
</comment>
<feature type="region of interest" description="Disordered" evidence="1">
    <location>
        <begin position="193"/>
        <end position="237"/>
    </location>
</feature>
<feature type="compositionally biased region" description="Basic and acidic residues" evidence="1">
    <location>
        <begin position="215"/>
        <end position="224"/>
    </location>
</feature>
<dbReference type="InterPro" id="IPR022793">
    <property type="entry name" value="Rrn10"/>
</dbReference>
<dbReference type="PANTHER" id="PTHR28054:SF1">
    <property type="entry name" value="RNA POLYMERASE I-SPECIFIC TRANSCRIPTION INITIATION FACTOR RRN10"/>
    <property type="match status" value="1"/>
</dbReference>
<evidence type="ECO:0000313" key="2">
    <source>
        <dbReference type="EMBL" id="CAJ2502422.1"/>
    </source>
</evidence>
<dbReference type="AlphaFoldDB" id="A0AAI8VD84"/>
<name>A0AAI8VD84_9PEZI</name>
<feature type="compositionally biased region" description="Basic and acidic residues" evidence="1">
    <location>
        <begin position="1"/>
        <end position="17"/>
    </location>
</feature>
<feature type="region of interest" description="Disordered" evidence="1">
    <location>
        <begin position="1"/>
        <end position="82"/>
    </location>
</feature>
<dbReference type="EMBL" id="CAUWAG010000004">
    <property type="protein sequence ID" value="CAJ2502422.1"/>
    <property type="molecule type" value="Genomic_DNA"/>
</dbReference>
<accession>A0AAI8VD84</accession>
<dbReference type="Proteomes" id="UP001295740">
    <property type="component" value="Unassembled WGS sequence"/>
</dbReference>
<protein>
    <submittedName>
        <fullName evidence="2">Uu.00g098160.m01.CDS01</fullName>
    </submittedName>
</protein>
<dbReference type="PANTHER" id="PTHR28054">
    <property type="entry name" value="RNA POLYMERASE I-SPECIFIC TRANSCRIPTION INITIATION FACTOR RRN10"/>
    <property type="match status" value="1"/>
</dbReference>
<keyword evidence="3" id="KW-1185">Reference proteome</keyword>
<sequence length="237" mass="26259">MESQHFKDGRFIPHPDTSDITETEGEYLARHRPRKRRRRDGNVYNAVVGRITTTLPIDDNTPSDHPPPTHHRRHSPSSLRDPTLAPEEVLFAQARAPMRFAEKDIYHAHERLPPSTSASLPDSEILKAVHSYASRFYSELAAGSTGKKFRGRNIDERSMDETALLALGVLLEEAGREVLGKRGDLVFTEGVEVDDEGGLGGEDGDGDGEAVGFKDVLRGRDRGRVGRSRSHQGSTNE</sequence>
<evidence type="ECO:0000256" key="1">
    <source>
        <dbReference type="SAM" id="MobiDB-lite"/>
    </source>
</evidence>
<feature type="compositionally biased region" description="Acidic residues" evidence="1">
    <location>
        <begin position="193"/>
        <end position="208"/>
    </location>
</feature>
<feature type="compositionally biased region" description="Basic residues" evidence="1">
    <location>
        <begin position="30"/>
        <end position="39"/>
    </location>
</feature>
<reference evidence="2" key="1">
    <citation type="submission" date="2023-10" db="EMBL/GenBank/DDBJ databases">
        <authorList>
            <person name="Hackl T."/>
        </authorList>
    </citation>
    <scope>NUCLEOTIDE SEQUENCE</scope>
</reference>
<gene>
    <name evidence="2" type="ORF">KHLLAP_LOCUS2890</name>
</gene>